<evidence type="ECO:0000313" key="2">
    <source>
        <dbReference type="EMBL" id="KIK62645.1"/>
    </source>
</evidence>
<dbReference type="EMBL" id="KN834767">
    <property type="protein sequence ID" value="KIK62645.1"/>
    <property type="molecule type" value="Genomic_DNA"/>
</dbReference>
<accession>A0A0D0BFJ6</accession>
<name>A0A0D0BFJ6_9AGAR</name>
<evidence type="ECO:0000256" key="1">
    <source>
        <dbReference type="SAM" id="MobiDB-lite"/>
    </source>
</evidence>
<dbReference type="AlphaFoldDB" id="A0A0D0BFJ6"/>
<organism evidence="2 3">
    <name type="scientific">Collybiopsis luxurians FD-317 M1</name>
    <dbReference type="NCBI Taxonomy" id="944289"/>
    <lineage>
        <taxon>Eukaryota</taxon>
        <taxon>Fungi</taxon>
        <taxon>Dikarya</taxon>
        <taxon>Basidiomycota</taxon>
        <taxon>Agaricomycotina</taxon>
        <taxon>Agaricomycetes</taxon>
        <taxon>Agaricomycetidae</taxon>
        <taxon>Agaricales</taxon>
        <taxon>Marasmiineae</taxon>
        <taxon>Omphalotaceae</taxon>
        <taxon>Collybiopsis</taxon>
        <taxon>Collybiopsis luxurians</taxon>
    </lineage>
</organism>
<feature type="region of interest" description="Disordered" evidence="1">
    <location>
        <begin position="55"/>
        <end position="112"/>
    </location>
</feature>
<feature type="compositionally biased region" description="Polar residues" evidence="1">
    <location>
        <begin position="103"/>
        <end position="112"/>
    </location>
</feature>
<sequence length="243" mass="27298">MPPAITEVAAKAMRKEIRQILIDVESSTTQKAIFDAEMQNFFSLFTRYLSERLKNQDTPDCHPNSLVFRASSGEESSEKITNRADAEPLPGRQPNSAGEDHCQGSSANPEFRGQTANLFSQSREFGINGGEFNAVGRDMHSSTIATHNDNSTTIFMFADNGSNSCPTIDTPSPTPPSANANLHRDPKRRSRWSTNTFIHVYHHYIQPVVMDPVWWMASYFVPGAPYSSLPCWWWCPNYFGLSR</sequence>
<keyword evidence="3" id="KW-1185">Reference proteome</keyword>
<reference evidence="2 3" key="1">
    <citation type="submission" date="2014-04" db="EMBL/GenBank/DDBJ databases">
        <title>Evolutionary Origins and Diversification of the Mycorrhizal Mutualists.</title>
        <authorList>
            <consortium name="DOE Joint Genome Institute"/>
            <consortium name="Mycorrhizal Genomics Consortium"/>
            <person name="Kohler A."/>
            <person name="Kuo A."/>
            <person name="Nagy L.G."/>
            <person name="Floudas D."/>
            <person name="Copeland A."/>
            <person name="Barry K.W."/>
            <person name="Cichocki N."/>
            <person name="Veneault-Fourrey C."/>
            <person name="LaButti K."/>
            <person name="Lindquist E.A."/>
            <person name="Lipzen A."/>
            <person name="Lundell T."/>
            <person name="Morin E."/>
            <person name="Murat C."/>
            <person name="Riley R."/>
            <person name="Ohm R."/>
            <person name="Sun H."/>
            <person name="Tunlid A."/>
            <person name="Henrissat B."/>
            <person name="Grigoriev I.V."/>
            <person name="Hibbett D.S."/>
            <person name="Martin F."/>
        </authorList>
    </citation>
    <scope>NUCLEOTIDE SEQUENCE [LARGE SCALE GENOMIC DNA]</scope>
    <source>
        <strain evidence="2 3">FD-317 M1</strain>
    </source>
</reference>
<protein>
    <submittedName>
        <fullName evidence="2">Uncharacterized protein</fullName>
    </submittedName>
</protein>
<feature type="region of interest" description="Disordered" evidence="1">
    <location>
        <begin position="165"/>
        <end position="187"/>
    </location>
</feature>
<gene>
    <name evidence="2" type="ORF">GYMLUDRAFT_84509</name>
</gene>
<proteinExistence type="predicted"/>
<evidence type="ECO:0000313" key="3">
    <source>
        <dbReference type="Proteomes" id="UP000053593"/>
    </source>
</evidence>
<feature type="compositionally biased region" description="Basic and acidic residues" evidence="1">
    <location>
        <begin position="76"/>
        <end position="86"/>
    </location>
</feature>
<dbReference type="Proteomes" id="UP000053593">
    <property type="component" value="Unassembled WGS sequence"/>
</dbReference>
<dbReference type="HOGENOM" id="CLU_1142696_0_0_1"/>
<dbReference type="OrthoDB" id="2857352at2759"/>